<gene>
    <name evidence="3" type="ORF">FB45DRAFT_1076655</name>
</gene>
<feature type="region of interest" description="Disordered" evidence="1">
    <location>
        <begin position="28"/>
        <end position="53"/>
    </location>
</feature>
<dbReference type="EMBL" id="JARKIF010000001">
    <property type="protein sequence ID" value="KAJ7650262.1"/>
    <property type="molecule type" value="Genomic_DNA"/>
</dbReference>
<accession>A0AAD7G210</accession>
<dbReference type="InterPro" id="IPR040521">
    <property type="entry name" value="KDZ"/>
</dbReference>
<name>A0AAD7G210_9AGAR</name>
<dbReference type="Pfam" id="PF18758">
    <property type="entry name" value="KDZ"/>
    <property type="match status" value="1"/>
</dbReference>
<feature type="region of interest" description="Disordered" evidence="1">
    <location>
        <begin position="66"/>
        <end position="109"/>
    </location>
</feature>
<evidence type="ECO:0000313" key="3">
    <source>
        <dbReference type="EMBL" id="KAJ7650262.1"/>
    </source>
</evidence>
<dbReference type="AlphaFoldDB" id="A0AAD7G210"/>
<feature type="domain" description="CxC2-like cysteine cluster KDZ transposase-associated" evidence="2">
    <location>
        <begin position="207"/>
        <end position="307"/>
    </location>
</feature>
<feature type="region of interest" description="Disordered" evidence="1">
    <location>
        <begin position="1061"/>
        <end position="1083"/>
    </location>
</feature>
<keyword evidence="4" id="KW-1185">Reference proteome</keyword>
<sequence length="1107" mass="124860">MPPRRLDDTVHFEAEERRIVADTAIEISTDGRRTHTQLSNVRPQKKRARALQPSDLVDDLADWTPVEEDDASTEALADTISSLELGEEDEGSSKRKRYETSDDPMGTWRPHSQAFLDRIMRRHHIGSNPQCEPCGSPRRDDERLFRCVECGEYLQCETCLRDRHQLNPLHRVKEWNGSHWEDAQLCSSAETAARTAAERREGKLPGVRLVYQLGHHGFPCSKPSSVRCMVVLDIHGIFTLDVRYCACRPWNSTSNVNQLIDNAWYPATVTDPATCATLRALEHFRLLNVVGNVSVHDYIGTLERMTNPIILGGVPDRYKEFGRMTRQYNYLQQAARAGWAQMDDGLRLVKPGGMAVLCWTCPHRGMNLPDGWEKVHARYRFLYMLLVALDANFRLKNRLRANERHNPALGAGQAYFVDADPYKEHLRTYVAEKDVSSCIAFAALLQKDTRVTTGLRVSGVGGCVCARHGVVRPLGMGDLQKGERYSNMDYILLSALTGVAVLFVAISYDIACQWKVNLAARAERIAKTTPVSTELKNFDIQYVLPVWHAAAHEASCQMENSLSFAKGVGRTDGEGIERTWSVLNPVGYATKEMGEGARQDAIENKVDHLNFEKNVKEGDLLSRKLIIAIGERNKQVENFTEVDSTLDKDLRKGWLKQIRDWERDHSQPNPYMLRIASGGVTEARALRELKDEDAAEAAEGRTPTSATQTTAPAFIKAGLQLEDTQRRIRSEVKGVTLVTAERSDQIQELRRALLIKLRAFESLQETFMPCVTLLWRAAEERRDPNVAPPKAEDMKLWLPSELSVDQRRSGCRPGLASMEARLREGQCADALQDLRARLHTQRFLITWRNANVVGQRGSTRSATLIGRVGDRIARVASKYRQARSALIALKGEDHAPQYKELRHEDMSVGVEEESDAASRKKLALHGAKKSRNETLKKGFSWIWTVGGGPQEDDNEALHDSVRVEWSKARVRQDRWVEEVELLREEMRRTLRMLRFVQEKWGHELNLRTEASGEVRAGVSVHRRIAEAFHAGWSRHVTTLLPTTTGEIYHVDIEKLTILDEGDGEPWTPEVPAGEVAGPSTPTAVIRPRVEVDDAFDDLSPSKKARAE</sequence>
<evidence type="ECO:0000313" key="4">
    <source>
        <dbReference type="Proteomes" id="UP001221142"/>
    </source>
</evidence>
<proteinExistence type="predicted"/>
<dbReference type="Pfam" id="PF18803">
    <property type="entry name" value="CxC2"/>
    <property type="match status" value="1"/>
</dbReference>
<reference evidence="3" key="1">
    <citation type="submission" date="2023-03" db="EMBL/GenBank/DDBJ databases">
        <title>Massive genome expansion in bonnet fungi (Mycena s.s.) driven by repeated elements and novel gene families across ecological guilds.</title>
        <authorList>
            <consortium name="Lawrence Berkeley National Laboratory"/>
            <person name="Harder C.B."/>
            <person name="Miyauchi S."/>
            <person name="Viragh M."/>
            <person name="Kuo A."/>
            <person name="Thoen E."/>
            <person name="Andreopoulos B."/>
            <person name="Lu D."/>
            <person name="Skrede I."/>
            <person name="Drula E."/>
            <person name="Henrissat B."/>
            <person name="Morin E."/>
            <person name="Kohler A."/>
            <person name="Barry K."/>
            <person name="LaButti K."/>
            <person name="Morin E."/>
            <person name="Salamov A."/>
            <person name="Lipzen A."/>
            <person name="Mereny Z."/>
            <person name="Hegedus B."/>
            <person name="Baldrian P."/>
            <person name="Stursova M."/>
            <person name="Weitz H."/>
            <person name="Taylor A."/>
            <person name="Grigoriev I.V."/>
            <person name="Nagy L.G."/>
            <person name="Martin F."/>
            <person name="Kauserud H."/>
        </authorList>
    </citation>
    <scope>NUCLEOTIDE SEQUENCE</scope>
    <source>
        <strain evidence="3">9284</strain>
    </source>
</reference>
<evidence type="ECO:0000259" key="2">
    <source>
        <dbReference type="Pfam" id="PF18803"/>
    </source>
</evidence>
<dbReference type="InterPro" id="IPR041457">
    <property type="entry name" value="CxC2_KDZ-assoc"/>
</dbReference>
<dbReference type="PANTHER" id="PTHR33096:SF1">
    <property type="entry name" value="CXC1-LIKE CYSTEINE CLUSTER ASSOCIATED WITH KDZ TRANSPOSASES DOMAIN-CONTAINING PROTEIN"/>
    <property type="match status" value="1"/>
</dbReference>
<organism evidence="3 4">
    <name type="scientific">Roridomyces roridus</name>
    <dbReference type="NCBI Taxonomy" id="1738132"/>
    <lineage>
        <taxon>Eukaryota</taxon>
        <taxon>Fungi</taxon>
        <taxon>Dikarya</taxon>
        <taxon>Basidiomycota</taxon>
        <taxon>Agaricomycotina</taxon>
        <taxon>Agaricomycetes</taxon>
        <taxon>Agaricomycetidae</taxon>
        <taxon>Agaricales</taxon>
        <taxon>Marasmiineae</taxon>
        <taxon>Mycenaceae</taxon>
        <taxon>Roridomyces</taxon>
    </lineage>
</organism>
<dbReference type="PANTHER" id="PTHR33096">
    <property type="entry name" value="CXC2 DOMAIN-CONTAINING PROTEIN"/>
    <property type="match status" value="1"/>
</dbReference>
<dbReference type="CDD" id="cd19757">
    <property type="entry name" value="Bbox1"/>
    <property type="match status" value="1"/>
</dbReference>
<comment type="caution">
    <text evidence="3">The sequence shown here is derived from an EMBL/GenBank/DDBJ whole genome shotgun (WGS) entry which is preliminary data.</text>
</comment>
<dbReference type="Proteomes" id="UP001221142">
    <property type="component" value="Unassembled WGS sequence"/>
</dbReference>
<evidence type="ECO:0000256" key="1">
    <source>
        <dbReference type="SAM" id="MobiDB-lite"/>
    </source>
</evidence>
<protein>
    <recommendedName>
        <fullName evidence="2">CxC2-like cysteine cluster KDZ transposase-associated domain-containing protein</fullName>
    </recommendedName>
</protein>